<dbReference type="GO" id="GO:0005524">
    <property type="term" value="F:ATP binding"/>
    <property type="evidence" value="ECO:0007669"/>
    <property type="project" value="UniProtKB-UniRule"/>
</dbReference>
<dbReference type="EMBL" id="CP034900">
    <property type="protein sequence ID" value="QCI15985.1"/>
    <property type="molecule type" value="Genomic_DNA"/>
</dbReference>
<feature type="domain" description="Cytidylate kinase" evidence="9">
    <location>
        <begin position="8"/>
        <end position="211"/>
    </location>
</feature>
<dbReference type="RefSeq" id="WP_158364442.1">
    <property type="nucleotide sequence ID" value="NZ_CP034900.1"/>
</dbReference>
<evidence type="ECO:0000313" key="11">
    <source>
        <dbReference type="Proteomes" id="UP000298654"/>
    </source>
</evidence>
<dbReference type="InterPro" id="IPR003136">
    <property type="entry name" value="Cytidylate_kin"/>
</dbReference>
<name>A0A4D6XT75_9GAMM</name>
<evidence type="ECO:0000256" key="6">
    <source>
        <dbReference type="ARBA" id="ARBA00047615"/>
    </source>
</evidence>
<reference evidence="10 11" key="1">
    <citation type="submission" date="2018-12" db="EMBL/GenBank/DDBJ databases">
        <authorList>
            <person name="Chong R.A."/>
        </authorList>
    </citation>
    <scope>NUCLEOTIDE SEQUENCE [LARGE SCALE GENOMIC DNA]</scope>
    <source>
        <strain evidence="10 11">Aar</strain>
    </source>
</reference>
<organism evidence="10 11">
    <name type="scientific">Buchnera aphidicola</name>
    <name type="common">Artemisaphis artemisicola</name>
    <dbReference type="NCBI Taxonomy" id="1241836"/>
    <lineage>
        <taxon>Bacteria</taxon>
        <taxon>Pseudomonadati</taxon>
        <taxon>Pseudomonadota</taxon>
        <taxon>Gammaproteobacteria</taxon>
        <taxon>Enterobacterales</taxon>
        <taxon>Erwiniaceae</taxon>
        <taxon>Buchnera</taxon>
    </lineage>
</organism>
<dbReference type="OrthoDB" id="9807434at2"/>
<dbReference type="GO" id="GO:0036431">
    <property type="term" value="F:dCMP kinase activity"/>
    <property type="evidence" value="ECO:0007669"/>
    <property type="project" value="InterPro"/>
</dbReference>
<evidence type="ECO:0000313" key="10">
    <source>
        <dbReference type="EMBL" id="QCI15985.1"/>
    </source>
</evidence>
<evidence type="ECO:0000259" key="9">
    <source>
        <dbReference type="Pfam" id="PF02224"/>
    </source>
</evidence>
<keyword evidence="8" id="KW-0963">Cytoplasm</keyword>
<comment type="subcellular location">
    <subcellularLocation>
        <location evidence="8">Cytoplasm</location>
    </subcellularLocation>
</comment>
<keyword evidence="3 8" id="KW-0547">Nucleotide-binding</keyword>
<sequence>MINKVPVITIDGPSGVGKSTISKIVADRLNWFLLESGKIYRLVAFLALNNKISLTEKSIISLIKDLDIITIKKKINCLHSLINIEKISEFSSHLATYPNIRNILLEKQRLLRCMPGLIAEGRDMGSVVFPDAKIKFFLNAHLKIRVQRRISEINKHNKHVNFKELYSQMKNRDKRDQNRLISPLCIPKNAIILDSTHMSLSETTKNIIKYVIKKIKHD</sequence>
<comment type="catalytic activity">
    <reaction evidence="6 8">
        <text>dCMP + ATP = dCDP + ADP</text>
        <dbReference type="Rhea" id="RHEA:25094"/>
        <dbReference type="ChEBI" id="CHEBI:30616"/>
        <dbReference type="ChEBI" id="CHEBI:57566"/>
        <dbReference type="ChEBI" id="CHEBI:58593"/>
        <dbReference type="ChEBI" id="CHEBI:456216"/>
        <dbReference type="EC" id="2.7.4.25"/>
    </reaction>
</comment>
<dbReference type="CDD" id="cd02020">
    <property type="entry name" value="CMPK"/>
    <property type="match status" value="1"/>
</dbReference>
<dbReference type="Proteomes" id="UP000298654">
    <property type="component" value="Chromosome"/>
</dbReference>
<dbReference type="Gene3D" id="3.40.50.300">
    <property type="entry name" value="P-loop containing nucleotide triphosphate hydrolases"/>
    <property type="match status" value="1"/>
</dbReference>
<keyword evidence="5 8" id="KW-0067">ATP-binding</keyword>
<evidence type="ECO:0000256" key="2">
    <source>
        <dbReference type="ARBA" id="ARBA00022679"/>
    </source>
</evidence>
<dbReference type="GO" id="GO:0005737">
    <property type="term" value="C:cytoplasm"/>
    <property type="evidence" value="ECO:0007669"/>
    <property type="project" value="UniProtKB-SubCell"/>
</dbReference>
<reference evidence="10 11" key="2">
    <citation type="submission" date="2019-05" db="EMBL/GenBank/DDBJ databases">
        <title>Genome evolution of the obligate endosymbiont Buchnera aphidicola.</title>
        <authorList>
            <person name="Moran N.A."/>
        </authorList>
    </citation>
    <scope>NUCLEOTIDE SEQUENCE [LARGE SCALE GENOMIC DNA]</scope>
    <source>
        <strain evidence="10 11">Aar</strain>
    </source>
</reference>
<dbReference type="SUPFAM" id="SSF52540">
    <property type="entry name" value="P-loop containing nucleoside triphosphate hydrolases"/>
    <property type="match status" value="1"/>
</dbReference>
<gene>
    <name evidence="8 10" type="primary">cmk</name>
    <name evidence="10" type="ORF">D9V59_01555</name>
</gene>
<dbReference type="EC" id="2.7.4.25" evidence="8"/>
<dbReference type="Pfam" id="PF02224">
    <property type="entry name" value="Cytidylate_kin"/>
    <property type="match status" value="1"/>
</dbReference>
<dbReference type="InterPro" id="IPR027417">
    <property type="entry name" value="P-loop_NTPase"/>
</dbReference>
<dbReference type="HAMAP" id="MF_00238">
    <property type="entry name" value="Cytidyl_kinase_type1"/>
    <property type="match status" value="1"/>
</dbReference>
<dbReference type="GO" id="GO:0006220">
    <property type="term" value="P:pyrimidine nucleotide metabolic process"/>
    <property type="evidence" value="ECO:0007669"/>
    <property type="project" value="UniProtKB-UniRule"/>
</dbReference>
<proteinExistence type="inferred from homology"/>
<dbReference type="GO" id="GO:0036430">
    <property type="term" value="F:CMP kinase activity"/>
    <property type="evidence" value="ECO:0007669"/>
    <property type="project" value="RHEA"/>
</dbReference>
<evidence type="ECO:0000256" key="3">
    <source>
        <dbReference type="ARBA" id="ARBA00022741"/>
    </source>
</evidence>
<protein>
    <recommendedName>
        <fullName evidence="8">Cytidylate kinase</fullName>
        <shortName evidence="8">CK</shortName>
        <ecNumber evidence="8">2.7.4.25</ecNumber>
    </recommendedName>
    <alternativeName>
        <fullName evidence="8">Cytidine monophosphate kinase</fullName>
        <shortName evidence="8">CMP kinase</shortName>
    </alternativeName>
</protein>
<comment type="catalytic activity">
    <reaction evidence="7 8">
        <text>CMP + ATP = CDP + ADP</text>
        <dbReference type="Rhea" id="RHEA:11600"/>
        <dbReference type="ChEBI" id="CHEBI:30616"/>
        <dbReference type="ChEBI" id="CHEBI:58069"/>
        <dbReference type="ChEBI" id="CHEBI:60377"/>
        <dbReference type="ChEBI" id="CHEBI:456216"/>
        <dbReference type="EC" id="2.7.4.25"/>
    </reaction>
</comment>
<dbReference type="AlphaFoldDB" id="A0A4D6XT75"/>
<evidence type="ECO:0000256" key="5">
    <source>
        <dbReference type="ARBA" id="ARBA00022840"/>
    </source>
</evidence>
<dbReference type="InterPro" id="IPR011994">
    <property type="entry name" value="Cytidylate_kinase_dom"/>
</dbReference>
<evidence type="ECO:0000256" key="7">
    <source>
        <dbReference type="ARBA" id="ARBA00048478"/>
    </source>
</evidence>
<comment type="similarity">
    <text evidence="1 8">Belongs to the cytidylate kinase family. Type 1 subfamily.</text>
</comment>
<dbReference type="NCBIfam" id="TIGR00017">
    <property type="entry name" value="cmk"/>
    <property type="match status" value="1"/>
</dbReference>
<evidence type="ECO:0000256" key="8">
    <source>
        <dbReference type="HAMAP-Rule" id="MF_00238"/>
    </source>
</evidence>
<evidence type="ECO:0000256" key="4">
    <source>
        <dbReference type="ARBA" id="ARBA00022777"/>
    </source>
</evidence>
<evidence type="ECO:0000256" key="1">
    <source>
        <dbReference type="ARBA" id="ARBA00009427"/>
    </source>
</evidence>
<keyword evidence="2 8" id="KW-0808">Transferase</keyword>
<feature type="binding site" evidence="8">
    <location>
        <begin position="12"/>
        <end position="20"/>
    </location>
    <ligand>
        <name>ATP</name>
        <dbReference type="ChEBI" id="CHEBI:30616"/>
    </ligand>
</feature>
<keyword evidence="4 8" id="KW-0418">Kinase</keyword>
<accession>A0A4D6XT75</accession>